<dbReference type="InterPro" id="IPR010721">
    <property type="entry name" value="UstE-like"/>
</dbReference>
<dbReference type="PANTHER" id="PTHR32251">
    <property type="entry name" value="3-OXO-5-ALPHA-STEROID 4-DEHYDROGENASE"/>
    <property type="match status" value="1"/>
</dbReference>
<protein>
    <recommendedName>
        <fullName evidence="4">Steroid 5-alpha reductase C-terminal domain-containing protein</fullName>
    </recommendedName>
</protein>
<dbReference type="PROSITE" id="PS50244">
    <property type="entry name" value="S5A_REDUCTASE"/>
    <property type="match status" value="1"/>
</dbReference>
<feature type="transmembrane region" description="Helical" evidence="1">
    <location>
        <begin position="194"/>
        <end position="215"/>
    </location>
</feature>
<feature type="transmembrane region" description="Helical" evidence="1">
    <location>
        <begin position="21"/>
        <end position="39"/>
    </location>
</feature>
<keyword evidence="1" id="KW-1133">Transmembrane helix</keyword>
<dbReference type="GO" id="GO:0016020">
    <property type="term" value="C:membrane"/>
    <property type="evidence" value="ECO:0007669"/>
    <property type="project" value="TreeGrafter"/>
</dbReference>
<keyword evidence="3" id="KW-1185">Reference proteome</keyword>
<dbReference type="PANTHER" id="PTHR32251:SF23">
    <property type="entry name" value="3-OXO-5-ALPHA-STEROID 4-DEHYDROGENASE (DUF1295)"/>
    <property type="match status" value="1"/>
</dbReference>
<gene>
    <name evidence="2" type="ORF">SASPL_133394</name>
</gene>
<feature type="transmembrane region" description="Helical" evidence="1">
    <location>
        <begin position="274"/>
        <end position="293"/>
    </location>
</feature>
<proteinExistence type="predicted"/>
<keyword evidence="1" id="KW-0472">Membrane</keyword>
<feature type="transmembrane region" description="Helical" evidence="1">
    <location>
        <begin position="161"/>
        <end position="187"/>
    </location>
</feature>
<dbReference type="AlphaFoldDB" id="A0A8X8X4U1"/>
<feature type="transmembrane region" description="Helical" evidence="1">
    <location>
        <begin position="59"/>
        <end position="78"/>
    </location>
</feature>
<keyword evidence="1" id="KW-0812">Transmembrane</keyword>
<accession>A0A8X8X4U1</accession>
<dbReference type="Gene3D" id="1.20.120.1630">
    <property type="match status" value="1"/>
</dbReference>
<evidence type="ECO:0000313" key="2">
    <source>
        <dbReference type="EMBL" id="KAG6405800.1"/>
    </source>
</evidence>
<evidence type="ECO:0008006" key="4">
    <source>
        <dbReference type="Google" id="ProtNLM"/>
    </source>
</evidence>
<reference evidence="2" key="1">
    <citation type="submission" date="2018-01" db="EMBL/GenBank/DDBJ databases">
        <authorList>
            <person name="Mao J.F."/>
        </authorList>
    </citation>
    <scope>NUCLEOTIDE SEQUENCE</scope>
    <source>
        <strain evidence="2">Huo1</strain>
        <tissue evidence="2">Leaf</tissue>
    </source>
</reference>
<feature type="transmembrane region" description="Helical" evidence="1">
    <location>
        <begin position="90"/>
        <end position="109"/>
    </location>
</feature>
<evidence type="ECO:0000256" key="1">
    <source>
        <dbReference type="SAM" id="Phobius"/>
    </source>
</evidence>
<dbReference type="Pfam" id="PF06966">
    <property type="entry name" value="DUF1295"/>
    <property type="match status" value="1"/>
</dbReference>
<name>A0A8X8X4U1_SALSN</name>
<dbReference type="Proteomes" id="UP000298416">
    <property type="component" value="Unassembled WGS sequence"/>
</dbReference>
<reference evidence="2" key="2">
    <citation type="submission" date="2020-08" db="EMBL/GenBank/DDBJ databases">
        <title>Plant Genome Project.</title>
        <authorList>
            <person name="Zhang R.-G."/>
        </authorList>
    </citation>
    <scope>NUCLEOTIDE SEQUENCE</scope>
    <source>
        <strain evidence="2">Huo1</strain>
        <tissue evidence="2">Leaf</tissue>
    </source>
</reference>
<dbReference type="EMBL" id="PNBA02000012">
    <property type="protein sequence ID" value="KAG6405800.1"/>
    <property type="molecule type" value="Genomic_DNA"/>
</dbReference>
<evidence type="ECO:0000313" key="3">
    <source>
        <dbReference type="Proteomes" id="UP000298416"/>
    </source>
</evidence>
<sequence>MRHGCESAASSAMSSKNLGNATVALLSPLPSIFFYLTFLNCHSDDGSLSYLWAWCHHHPLLLANILFFLNVDLHFWLVGLLQSSHWMIDLYWMVIPILLLHYFATHPLAEFDKWRSRLVVSLTWAWSLRLTHCYFRREKWQWGAREDWRFTDMRRHYGHNWWWISFFAIYLSQQVFLMAICMPLYAIHRNVKGVNIWDAVAASVCSAGLTIAYFADTQMHRFVRRNEELQTEGKGRVAILEQGLWRYSRHPNYAGEQLWWCGIAIFGWNVEYDWWFVGPMANGVCLGIVTLLVEQRMLKEEFRAEAYRNYQKTTSLWLPCFRLPKHKET</sequence>
<comment type="caution">
    <text evidence="2">The sequence shown here is derived from an EMBL/GenBank/DDBJ whole genome shotgun (WGS) entry which is preliminary data.</text>
</comment>
<dbReference type="OrthoDB" id="201504at2759"/>
<organism evidence="2">
    <name type="scientific">Salvia splendens</name>
    <name type="common">Scarlet sage</name>
    <dbReference type="NCBI Taxonomy" id="180675"/>
    <lineage>
        <taxon>Eukaryota</taxon>
        <taxon>Viridiplantae</taxon>
        <taxon>Streptophyta</taxon>
        <taxon>Embryophyta</taxon>
        <taxon>Tracheophyta</taxon>
        <taxon>Spermatophyta</taxon>
        <taxon>Magnoliopsida</taxon>
        <taxon>eudicotyledons</taxon>
        <taxon>Gunneridae</taxon>
        <taxon>Pentapetalae</taxon>
        <taxon>asterids</taxon>
        <taxon>lamiids</taxon>
        <taxon>Lamiales</taxon>
        <taxon>Lamiaceae</taxon>
        <taxon>Nepetoideae</taxon>
        <taxon>Mentheae</taxon>
        <taxon>Salviinae</taxon>
        <taxon>Salvia</taxon>
        <taxon>Salvia subgen. Calosphace</taxon>
        <taxon>core Calosphace</taxon>
    </lineage>
</organism>